<reference evidence="1" key="1">
    <citation type="submission" date="2020-10" db="EMBL/GenBank/DDBJ databases">
        <authorList>
            <person name="Gilroy R."/>
        </authorList>
    </citation>
    <scope>NUCLEOTIDE SEQUENCE</scope>
    <source>
        <strain evidence="1">CHK152-2994</strain>
    </source>
</reference>
<dbReference type="EMBL" id="DVJO01000072">
    <property type="protein sequence ID" value="HIS82625.1"/>
    <property type="molecule type" value="Genomic_DNA"/>
</dbReference>
<sequence length="154" mass="16317">MNIISAVKNNYGKYLAKTAGAAALYFIARDAHTIGKLQADVTSSTNDANVSMDLFENSQRLDSPSLLKSEVKDKVFKYHLGSNMLSFFNSAIGYFSGVCSMLCNDVVPLALSATALLAKGKKLACGSAIALAAYSGLSFIKDGLGLGTTKFLQK</sequence>
<accession>A0A9D1FV76</accession>
<dbReference type="Proteomes" id="UP000824139">
    <property type="component" value="Unassembled WGS sequence"/>
</dbReference>
<gene>
    <name evidence="1" type="ORF">IAD41_03345</name>
</gene>
<name>A0A9D1FV76_9BACT</name>
<dbReference type="AlphaFoldDB" id="A0A9D1FV76"/>
<reference evidence="1" key="2">
    <citation type="journal article" date="2021" name="PeerJ">
        <title>Extensive microbial diversity within the chicken gut microbiome revealed by metagenomics and culture.</title>
        <authorList>
            <person name="Gilroy R."/>
            <person name="Ravi A."/>
            <person name="Getino M."/>
            <person name="Pursley I."/>
            <person name="Horton D.L."/>
            <person name="Alikhan N.F."/>
            <person name="Baker D."/>
            <person name="Gharbi K."/>
            <person name="Hall N."/>
            <person name="Watson M."/>
            <person name="Adriaenssens E.M."/>
            <person name="Foster-Nyarko E."/>
            <person name="Jarju S."/>
            <person name="Secka A."/>
            <person name="Antonio M."/>
            <person name="Oren A."/>
            <person name="Chaudhuri R.R."/>
            <person name="La Ragione R."/>
            <person name="Hildebrand F."/>
            <person name="Pallen M.J."/>
        </authorList>
    </citation>
    <scope>NUCLEOTIDE SEQUENCE</scope>
    <source>
        <strain evidence="1">CHK152-2994</strain>
    </source>
</reference>
<organism evidence="1 2">
    <name type="scientific">Candidatus Scatenecus faecavium</name>
    <dbReference type="NCBI Taxonomy" id="2840915"/>
    <lineage>
        <taxon>Bacteria</taxon>
        <taxon>Candidatus Scatenecus</taxon>
    </lineage>
</organism>
<evidence type="ECO:0000313" key="2">
    <source>
        <dbReference type="Proteomes" id="UP000824139"/>
    </source>
</evidence>
<protein>
    <submittedName>
        <fullName evidence="1">Uncharacterized protein</fullName>
    </submittedName>
</protein>
<comment type="caution">
    <text evidence="1">The sequence shown here is derived from an EMBL/GenBank/DDBJ whole genome shotgun (WGS) entry which is preliminary data.</text>
</comment>
<proteinExistence type="predicted"/>
<evidence type="ECO:0000313" key="1">
    <source>
        <dbReference type="EMBL" id="HIS82625.1"/>
    </source>
</evidence>